<evidence type="ECO:0000256" key="3">
    <source>
        <dbReference type="ARBA" id="ARBA00022692"/>
    </source>
</evidence>
<feature type="transmembrane region" description="Helical" evidence="6">
    <location>
        <begin position="151"/>
        <end position="174"/>
    </location>
</feature>
<comment type="similarity">
    <text evidence="2">Belongs to the PER33/POM33 family.</text>
</comment>
<feature type="transmembrane region" description="Helical" evidence="6">
    <location>
        <begin position="41"/>
        <end position="58"/>
    </location>
</feature>
<dbReference type="VEuPathDB" id="FungiDB:BCV72DRAFT_265936"/>
<organism evidence="7 8">
    <name type="scientific">Rhizopus microsporus</name>
    <dbReference type="NCBI Taxonomy" id="58291"/>
    <lineage>
        <taxon>Eukaryota</taxon>
        <taxon>Fungi</taxon>
        <taxon>Fungi incertae sedis</taxon>
        <taxon>Mucoromycota</taxon>
        <taxon>Mucoromycotina</taxon>
        <taxon>Mucoromycetes</taxon>
        <taxon>Mucorales</taxon>
        <taxon>Mucorineae</taxon>
        <taxon>Rhizopodaceae</taxon>
        <taxon>Rhizopus</taxon>
    </lineage>
</organism>
<evidence type="ECO:0000256" key="1">
    <source>
        <dbReference type="ARBA" id="ARBA00004141"/>
    </source>
</evidence>
<evidence type="ECO:0000256" key="2">
    <source>
        <dbReference type="ARBA" id="ARBA00007322"/>
    </source>
</evidence>
<keyword evidence="3 6" id="KW-0812">Transmembrane</keyword>
<dbReference type="GO" id="GO:0071786">
    <property type="term" value="P:endoplasmic reticulum tubular network organization"/>
    <property type="evidence" value="ECO:0007669"/>
    <property type="project" value="TreeGrafter"/>
</dbReference>
<evidence type="ECO:0000256" key="6">
    <source>
        <dbReference type="SAM" id="Phobius"/>
    </source>
</evidence>
<comment type="subcellular location">
    <subcellularLocation>
        <location evidence="1">Membrane</location>
        <topology evidence="1">Multi-pass membrane protein</topology>
    </subcellularLocation>
</comment>
<reference evidence="7 8" key="1">
    <citation type="journal article" date="2016" name="Proc. Natl. Acad. Sci. U.S.A.">
        <title>Lipid metabolic changes in an early divergent fungus govern the establishment of a mutualistic symbiosis with endobacteria.</title>
        <authorList>
            <person name="Lastovetsky O.A."/>
            <person name="Gaspar M.L."/>
            <person name="Mondo S.J."/>
            <person name="LaButti K.M."/>
            <person name="Sandor L."/>
            <person name="Grigoriev I.V."/>
            <person name="Henry S.A."/>
            <person name="Pawlowska T.E."/>
        </authorList>
    </citation>
    <scope>NUCLEOTIDE SEQUENCE [LARGE SCALE GENOMIC DNA]</scope>
    <source>
        <strain evidence="7 8">ATCC 11559</strain>
    </source>
</reference>
<dbReference type="GO" id="GO:0005783">
    <property type="term" value="C:endoplasmic reticulum"/>
    <property type="evidence" value="ECO:0007669"/>
    <property type="project" value="TreeGrafter"/>
</dbReference>
<evidence type="ECO:0000256" key="4">
    <source>
        <dbReference type="ARBA" id="ARBA00022989"/>
    </source>
</evidence>
<gene>
    <name evidence="7" type="ORF">BCV71DRAFT_261867</name>
</gene>
<proteinExistence type="inferred from homology"/>
<evidence type="ECO:0000313" key="8">
    <source>
        <dbReference type="Proteomes" id="UP000242381"/>
    </source>
</evidence>
<dbReference type="InterPro" id="IPR051645">
    <property type="entry name" value="PER33/POM33_regulator"/>
</dbReference>
<feature type="transmembrane region" description="Helical" evidence="6">
    <location>
        <begin position="12"/>
        <end position="35"/>
    </location>
</feature>
<evidence type="ECO:0000313" key="7">
    <source>
        <dbReference type="EMBL" id="ORE20585.1"/>
    </source>
</evidence>
<dbReference type="InterPro" id="IPR005344">
    <property type="entry name" value="TMEM33/Pom33"/>
</dbReference>
<accession>A0A1X0S8H4</accession>
<dbReference type="Proteomes" id="UP000242381">
    <property type="component" value="Unassembled WGS sequence"/>
</dbReference>
<protein>
    <recommendedName>
        <fullName evidence="9">Endoplasmic reticulum protein</fullName>
    </recommendedName>
</protein>
<dbReference type="EMBL" id="KV921291">
    <property type="protein sequence ID" value="ORE20585.1"/>
    <property type="molecule type" value="Genomic_DNA"/>
</dbReference>
<keyword evidence="5 6" id="KW-0472">Membrane</keyword>
<keyword evidence="4 6" id="KW-1133">Transmembrane helix</keyword>
<name>A0A1X0S8H4_RHIZD</name>
<evidence type="ECO:0000256" key="5">
    <source>
        <dbReference type="ARBA" id="ARBA00023136"/>
    </source>
</evidence>
<dbReference type="AlphaFoldDB" id="A0A1X0S8H4"/>
<dbReference type="PANTHER" id="PTHR12703:SF4">
    <property type="entry name" value="TRANSMEMBRANE PROTEIN 33"/>
    <property type="match status" value="1"/>
</dbReference>
<dbReference type="Pfam" id="PF03661">
    <property type="entry name" value="TMEM33_Pom33"/>
    <property type="match status" value="1"/>
</dbReference>
<dbReference type="GO" id="GO:0061024">
    <property type="term" value="P:membrane organization"/>
    <property type="evidence" value="ECO:0007669"/>
    <property type="project" value="TreeGrafter"/>
</dbReference>
<sequence>MTLPTEHFKTLHFAWFVGHGLIVLSCLISILLYPFSVFYRFAYICVISTYSIVLYNSYKPFQQGLPIKRMLLDENTQYFIISVYFLFTKKRLATLPPFIVYSFFHILEYAETELIPTLFPDRNQLQTRINEFRTKYYEQAMDLTSRYEVCGIMGLLLLGFFVLRTSLTCLLLYAHFLRMRYFMSTYTRNYIDGIFGHVDRLLTTHPKVPPTVVKTYAKVKEAWMSDSIEKKKL</sequence>
<dbReference type="PANTHER" id="PTHR12703">
    <property type="entry name" value="TRANSMEMBRANE PROTEIN 33"/>
    <property type="match status" value="1"/>
</dbReference>
<evidence type="ECO:0008006" key="9">
    <source>
        <dbReference type="Google" id="ProtNLM"/>
    </source>
</evidence>
<dbReference type="OMA" id="YAHFLRM"/>
<dbReference type="GO" id="GO:0016020">
    <property type="term" value="C:membrane"/>
    <property type="evidence" value="ECO:0007669"/>
    <property type="project" value="UniProtKB-SubCell"/>
</dbReference>